<dbReference type="Proteomes" id="UP000054466">
    <property type="component" value="Unassembled WGS sequence"/>
</dbReference>
<dbReference type="AlphaFoldDB" id="A0A0D1Z262"/>
<dbReference type="EMBL" id="KN847198">
    <property type="protein sequence ID" value="KIW21771.1"/>
    <property type="molecule type" value="Genomic_DNA"/>
</dbReference>
<name>A0A0D1Z262_9EURO</name>
<evidence type="ECO:0000313" key="1">
    <source>
        <dbReference type="EMBL" id="KIW21771.1"/>
    </source>
</evidence>
<gene>
    <name evidence="1" type="ORF">PV07_12802</name>
</gene>
<dbReference type="GeneID" id="27351996"/>
<reference evidence="1 2" key="1">
    <citation type="submission" date="2015-01" db="EMBL/GenBank/DDBJ databases">
        <title>The Genome Sequence of Cladophialophora immunda CBS83496.</title>
        <authorList>
            <consortium name="The Broad Institute Genomics Platform"/>
            <person name="Cuomo C."/>
            <person name="de Hoog S."/>
            <person name="Gorbushina A."/>
            <person name="Stielow B."/>
            <person name="Teixiera M."/>
            <person name="Abouelleil A."/>
            <person name="Chapman S.B."/>
            <person name="Priest M."/>
            <person name="Young S.K."/>
            <person name="Wortman J."/>
            <person name="Nusbaum C."/>
            <person name="Birren B."/>
        </authorList>
    </citation>
    <scope>NUCLEOTIDE SEQUENCE [LARGE SCALE GENOMIC DNA]</scope>
    <source>
        <strain evidence="1 2">CBS 83496</strain>
    </source>
</reference>
<protein>
    <submittedName>
        <fullName evidence="1">Uncharacterized protein</fullName>
    </submittedName>
</protein>
<sequence>TDEGVALGCYMRGSYSTSGRSDLRGRQLLISPTCVIDQEWSQVRLQFKVQILPCFPSLERKAILAGKYSQFVTDDTNARGRGALCSPLQRDVSSPVDFNPLTGDGVLVKPYESAHCCWRNVGQSISHLDFTDALGGFCPMLSHRFHDVDAWFESYNPLQHAASNVVGDLDWSGSIPEDDDKSSEWLRRSENEIIAAEGAA</sequence>
<keyword evidence="2" id="KW-1185">Reference proteome</keyword>
<dbReference type="HOGENOM" id="CLU_1369124_0_0_1"/>
<dbReference type="VEuPathDB" id="FungiDB:PV07_12802"/>
<feature type="non-terminal residue" evidence="1">
    <location>
        <position position="1"/>
    </location>
</feature>
<evidence type="ECO:0000313" key="2">
    <source>
        <dbReference type="Proteomes" id="UP000054466"/>
    </source>
</evidence>
<organism evidence="1 2">
    <name type="scientific">Cladophialophora immunda</name>
    <dbReference type="NCBI Taxonomy" id="569365"/>
    <lineage>
        <taxon>Eukaryota</taxon>
        <taxon>Fungi</taxon>
        <taxon>Dikarya</taxon>
        <taxon>Ascomycota</taxon>
        <taxon>Pezizomycotina</taxon>
        <taxon>Eurotiomycetes</taxon>
        <taxon>Chaetothyriomycetidae</taxon>
        <taxon>Chaetothyriales</taxon>
        <taxon>Herpotrichiellaceae</taxon>
        <taxon>Cladophialophora</taxon>
    </lineage>
</organism>
<accession>A0A0D1Z262</accession>
<proteinExistence type="predicted"/>
<dbReference type="RefSeq" id="XP_016241987.1">
    <property type="nucleotide sequence ID" value="XM_016400368.1"/>
</dbReference>